<dbReference type="GO" id="GO:0005737">
    <property type="term" value="C:cytoplasm"/>
    <property type="evidence" value="ECO:0007669"/>
    <property type="project" value="UniProtKB-SubCell"/>
</dbReference>
<evidence type="ECO:0000256" key="2">
    <source>
        <dbReference type="ARBA" id="ARBA00022942"/>
    </source>
</evidence>
<comment type="subunit">
    <text evidence="4">Component of the proteasome complex.</text>
</comment>
<keyword evidence="1 4" id="KW-0963">Cytoplasm</keyword>
<dbReference type="PANTHER" id="PTHR32194:SF2">
    <property type="entry name" value="PROTEASOME SUBUNIT BETA TYPE-1"/>
    <property type="match status" value="1"/>
</dbReference>
<dbReference type="GO" id="GO:0005634">
    <property type="term" value="C:nucleus"/>
    <property type="evidence" value="ECO:0007669"/>
    <property type="project" value="UniProtKB-SubCell"/>
</dbReference>
<sequence>MDHLIGLTGDGYALIAADRKVAHSIIAVKHDEDKILALDSHKLLACAGELGDTKNFSEFIQKNMALYQLRNGIKLSTHAAAHFTRAEIATAIRRAPKMCNMILVGHDDDVGPSLYHTDYIGGMHKMNFGAHGYGGYFALSLLDSIWRPNMPLEEGIECMKKVFKEINTRFLVGGATFTLKVVDKNGCRVIDVDANDMQP</sequence>
<protein>
    <recommendedName>
        <fullName evidence="4">Proteasome subunit beta</fullName>
    </recommendedName>
</protein>
<dbReference type="InterPro" id="IPR035206">
    <property type="entry name" value="Proteasome_beta2"/>
</dbReference>
<evidence type="ECO:0000256" key="1">
    <source>
        <dbReference type="ARBA" id="ARBA00022490"/>
    </source>
</evidence>
<accession>A0A6T8KLV8</accession>
<dbReference type="InterPro" id="IPR029055">
    <property type="entry name" value="Ntn_hydrolases_N"/>
</dbReference>
<dbReference type="EMBL" id="HBFK01016973">
    <property type="protein sequence ID" value="CAD8743959.1"/>
    <property type="molecule type" value="Transcribed_RNA"/>
</dbReference>
<keyword evidence="3 4" id="KW-0539">Nucleus</keyword>
<dbReference type="PANTHER" id="PTHR32194">
    <property type="entry name" value="METALLOPROTEASE TLDD"/>
    <property type="match status" value="1"/>
</dbReference>
<dbReference type="InterPro" id="IPR023333">
    <property type="entry name" value="Proteasome_suB-type"/>
</dbReference>
<dbReference type="PROSITE" id="PS00854">
    <property type="entry name" value="PROTEASOME_BETA_1"/>
    <property type="match status" value="1"/>
</dbReference>
<comment type="subcellular location">
    <subcellularLocation>
        <location evidence="4">Cytoplasm</location>
    </subcellularLocation>
    <subcellularLocation>
        <location evidence="4">Nucleus</location>
    </subcellularLocation>
</comment>
<organism evidence="5">
    <name type="scientific">Hemiselmis andersenii</name>
    <name type="common">Cryptophyte alga</name>
    <dbReference type="NCBI Taxonomy" id="464988"/>
    <lineage>
        <taxon>Eukaryota</taxon>
        <taxon>Cryptophyceae</taxon>
        <taxon>Cryptomonadales</taxon>
        <taxon>Hemiselmidaceae</taxon>
        <taxon>Hemiselmis</taxon>
    </lineage>
</organism>
<dbReference type="CDD" id="cd03758">
    <property type="entry name" value="proteasome_beta_type_2"/>
    <property type="match status" value="1"/>
</dbReference>
<dbReference type="SUPFAM" id="SSF56235">
    <property type="entry name" value="N-terminal nucleophile aminohydrolases (Ntn hydrolases)"/>
    <property type="match status" value="1"/>
</dbReference>
<proteinExistence type="inferred from homology"/>
<dbReference type="Pfam" id="PF00227">
    <property type="entry name" value="Proteasome"/>
    <property type="match status" value="1"/>
</dbReference>
<evidence type="ECO:0000313" key="5">
    <source>
        <dbReference type="EMBL" id="CAD8743959.1"/>
    </source>
</evidence>
<dbReference type="Gene3D" id="3.60.20.10">
    <property type="entry name" value="Glutamine Phosphoribosylpyrophosphate, subunit 1, domain 1"/>
    <property type="match status" value="1"/>
</dbReference>
<keyword evidence="2 4" id="KW-0647">Proteasome</keyword>
<dbReference type="GO" id="GO:0005839">
    <property type="term" value="C:proteasome core complex"/>
    <property type="evidence" value="ECO:0007669"/>
    <property type="project" value="InterPro"/>
</dbReference>
<dbReference type="GO" id="GO:0010498">
    <property type="term" value="P:proteasomal protein catabolic process"/>
    <property type="evidence" value="ECO:0007669"/>
    <property type="project" value="InterPro"/>
</dbReference>
<gene>
    <name evidence="6" type="ORF">HAND00432_LOCUS37113</name>
    <name evidence="5" type="ORF">HAND1043_LOCUS10454</name>
</gene>
<evidence type="ECO:0000256" key="3">
    <source>
        <dbReference type="ARBA" id="ARBA00023242"/>
    </source>
</evidence>
<dbReference type="AlphaFoldDB" id="A0A6T8KLV8"/>
<dbReference type="EMBL" id="HBFX01061518">
    <property type="protein sequence ID" value="CAD8986100.1"/>
    <property type="molecule type" value="Transcribed_RNA"/>
</dbReference>
<name>A0A6T8KLV8_HEMAN</name>
<reference evidence="5" key="1">
    <citation type="submission" date="2021-01" db="EMBL/GenBank/DDBJ databases">
        <authorList>
            <person name="Corre E."/>
            <person name="Pelletier E."/>
            <person name="Niang G."/>
            <person name="Scheremetjew M."/>
            <person name="Finn R."/>
            <person name="Kale V."/>
            <person name="Holt S."/>
            <person name="Cochrane G."/>
            <person name="Meng A."/>
            <person name="Brown T."/>
            <person name="Cohen L."/>
        </authorList>
    </citation>
    <scope>NUCLEOTIDE SEQUENCE</scope>
    <source>
        <strain evidence="5">CCMP441</strain>
        <strain evidence="6">CCMP644</strain>
    </source>
</reference>
<evidence type="ECO:0000256" key="4">
    <source>
        <dbReference type="RuleBase" id="RU004203"/>
    </source>
</evidence>
<comment type="similarity">
    <text evidence="4">Belongs to the peptidase T1B family.</text>
</comment>
<comment type="function">
    <text evidence="4">Component of the proteasome, a multicatalytic proteinase complex which is characterized by its ability to cleave peptides with Arg, Phe, Tyr, Leu, and Glu adjacent to the leaving group at neutral or slightly basic pH. The proteasome has an ATP-dependent proteolytic activity.</text>
</comment>
<dbReference type="PROSITE" id="PS51476">
    <property type="entry name" value="PROTEASOME_BETA_2"/>
    <property type="match status" value="1"/>
</dbReference>
<dbReference type="InterPro" id="IPR016050">
    <property type="entry name" value="Proteasome_bsu_CS"/>
</dbReference>
<evidence type="ECO:0000313" key="6">
    <source>
        <dbReference type="EMBL" id="CAD8986100.1"/>
    </source>
</evidence>
<dbReference type="InterPro" id="IPR001353">
    <property type="entry name" value="Proteasome_sua/b"/>
</dbReference>